<evidence type="ECO:0000259" key="1">
    <source>
        <dbReference type="SMART" id="SM00382"/>
    </source>
</evidence>
<proteinExistence type="predicted"/>
<dbReference type="SUPFAM" id="SSF52540">
    <property type="entry name" value="P-loop containing nucleoside triphosphate hydrolases"/>
    <property type="match status" value="1"/>
</dbReference>
<sequence>MHDQFYGFTARPFQLTPDPEFYFRSATHRKALSYLGYGLAQGEGFIVITGEIGAGKSTLAAHTIRSLDENQVTVAQVVTSHLDGEEIVHVVARAFGLQVAGHDKASALSEIEAFLHEEARAGRRCLLVVDEAQNLSVSALEELRMLSNFQLGSHPLLQVLLLGQPEFRNTLQNEPALEQLRQRVIAAHHLESMQADEVEPYVMHRLTTAGWQGNPQFGEGVFAKLYEASGGIPRKVNQIVNRVLMLGSLDRIAVIDGELLDHVLDEMASETAHLAPVKTLRSFARPEAPADAGAAAEQPAVPAIDPQLIDDLLAERDVRIAELGEALDELAARAEKAPPADPDQDSMREQIAELQHAVLDLSGQAEESVKRLLKPEIEALRADMAKLEARTFEQERTIRQTLSMLIEWIEAEMESSKAA</sequence>
<dbReference type="RefSeq" id="WP_119591793.1">
    <property type="nucleotide sequence ID" value="NZ_QXFM01000030.1"/>
</dbReference>
<protein>
    <submittedName>
        <fullName evidence="2">DUF2075 domain-containing protein</fullName>
    </submittedName>
</protein>
<evidence type="ECO:0000313" key="2">
    <source>
        <dbReference type="EMBL" id="RIV90890.1"/>
    </source>
</evidence>
<evidence type="ECO:0000313" key="3">
    <source>
        <dbReference type="Proteomes" id="UP000265366"/>
    </source>
</evidence>
<dbReference type="InterPro" id="IPR003593">
    <property type="entry name" value="AAA+_ATPase"/>
</dbReference>
<name>A0A3A1PD92_9SPHN</name>
<dbReference type="Proteomes" id="UP000265366">
    <property type="component" value="Unassembled WGS sequence"/>
</dbReference>
<dbReference type="PANTHER" id="PTHR35894">
    <property type="entry name" value="GENERAL SECRETION PATHWAY PROTEIN A-RELATED"/>
    <property type="match status" value="1"/>
</dbReference>
<dbReference type="Pfam" id="PF13401">
    <property type="entry name" value="AAA_22"/>
    <property type="match status" value="1"/>
</dbReference>
<dbReference type="InterPro" id="IPR027417">
    <property type="entry name" value="P-loop_NTPase"/>
</dbReference>
<keyword evidence="3" id="KW-1185">Reference proteome</keyword>
<feature type="domain" description="AAA+ ATPase" evidence="1">
    <location>
        <begin position="42"/>
        <end position="208"/>
    </location>
</feature>
<dbReference type="Gene3D" id="3.40.50.300">
    <property type="entry name" value="P-loop containing nucleotide triphosphate hydrolases"/>
    <property type="match status" value="1"/>
</dbReference>
<dbReference type="InterPro" id="IPR049945">
    <property type="entry name" value="AAA_22"/>
</dbReference>
<comment type="caution">
    <text evidence="2">The sequence shown here is derived from an EMBL/GenBank/DDBJ whole genome shotgun (WGS) entry which is preliminary data.</text>
</comment>
<reference evidence="2 3" key="1">
    <citation type="submission" date="2018-08" db="EMBL/GenBank/DDBJ databases">
        <title>Erythrobacter zhengii sp.nov., a bacterium isolated from deep-sea sediment.</title>
        <authorList>
            <person name="Fang C."/>
            <person name="Wu Y.-H."/>
            <person name="Sun C."/>
            <person name="Wang H."/>
            <person name="Cheng H."/>
            <person name="Meng F.-X."/>
            <person name="Wang C.-S."/>
            <person name="Xu X.-W."/>
        </authorList>
    </citation>
    <scope>NUCLEOTIDE SEQUENCE [LARGE SCALE GENOMIC DNA]</scope>
    <source>
        <strain evidence="2 3">CCTCC AB 2015396</strain>
    </source>
</reference>
<dbReference type="NCBIfam" id="TIGR03015">
    <property type="entry name" value="pepcterm_ATPase"/>
    <property type="match status" value="1"/>
</dbReference>
<dbReference type="AlphaFoldDB" id="A0A3A1PD92"/>
<dbReference type="InterPro" id="IPR052026">
    <property type="entry name" value="ExeA_AAA_ATPase_DNA-bind"/>
</dbReference>
<dbReference type="GO" id="GO:0016887">
    <property type="term" value="F:ATP hydrolysis activity"/>
    <property type="evidence" value="ECO:0007669"/>
    <property type="project" value="InterPro"/>
</dbReference>
<dbReference type="OrthoDB" id="7828921at2"/>
<dbReference type="PANTHER" id="PTHR35894:SF1">
    <property type="entry name" value="PHOSPHORIBULOKINASE _ URIDINE KINASE FAMILY"/>
    <property type="match status" value="1"/>
</dbReference>
<dbReference type="EMBL" id="QXFM01000030">
    <property type="protein sequence ID" value="RIV90890.1"/>
    <property type="molecule type" value="Genomic_DNA"/>
</dbReference>
<organism evidence="2 3">
    <name type="scientific">Aurantiacibacter xanthus</name>
    <dbReference type="NCBI Taxonomy" id="1784712"/>
    <lineage>
        <taxon>Bacteria</taxon>
        <taxon>Pseudomonadati</taxon>
        <taxon>Pseudomonadota</taxon>
        <taxon>Alphaproteobacteria</taxon>
        <taxon>Sphingomonadales</taxon>
        <taxon>Erythrobacteraceae</taxon>
        <taxon>Aurantiacibacter</taxon>
    </lineage>
</organism>
<dbReference type="SMART" id="SM00382">
    <property type="entry name" value="AAA"/>
    <property type="match status" value="1"/>
</dbReference>
<accession>A0A3A1PD92</accession>
<gene>
    <name evidence="2" type="ORF">D2V17_03740</name>
</gene>
<dbReference type="InterPro" id="IPR017466">
    <property type="entry name" value="XrtA-assoc_ATPase-like"/>
</dbReference>